<proteinExistence type="predicted"/>
<dbReference type="AlphaFoldDB" id="A0A2N7JIT3"/>
<comment type="caution">
    <text evidence="1">The sequence shown here is derived from an EMBL/GenBank/DDBJ whole genome shotgun (WGS) entry which is preliminary data.</text>
</comment>
<organism evidence="1 2">
    <name type="scientific">Vibrio splendidus</name>
    <dbReference type="NCBI Taxonomy" id="29497"/>
    <lineage>
        <taxon>Bacteria</taxon>
        <taxon>Pseudomonadati</taxon>
        <taxon>Pseudomonadota</taxon>
        <taxon>Gammaproteobacteria</taxon>
        <taxon>Vibrionales</taxon>
        <taxon>Vibrionaceae</taxon>
        <taxon>Vibrio</taxon>
    </lineage>
</organism>
<gene>
    <name evidence="1" type="ORF">BCT54_01800</name>
</gene>
<dbReference type="EMBL" id="MCZF01000305">
    <property type="protein sequence ID" value="PMM40115.1"/>
    <property type="molecule type" value="Genomic_DNA"/>
</dbReference>
<evidence type="ECO:0000313" key="2">
    <source>
        <dbReference type="Proteomes" id="UP000235533"/>
    </source>
</evidence>
<dbReference type="RefSeq" id="WP_017075796.1">
    <property type="nucleotide sequence ID" value="NZ_MCZF01000305.1"/>
</dbReference>
<evidence type="ECO:0000313" key="1">
    <source>
        <dbReference type="EMBL" id="PMM40115.1"/>
    </source>
</evidence>
<dbReference type="Proteomes" id="UP000235533">
    <property type="component" value="Unassembled WGS sequence"/>
</dbReference>
<accession>A0A2N7JIT3</accession>
<sequence length="106" mass="11771">MLLEEVVEIIELTDSDHLSQAMELFNERGFVDAESLPFMNVVFETAPDQLAKKLSQIGFKGLVKVEKSEDASGFIIVDAERIQPQSSTQLKDSVQQLDSIQLSKSA</sequence>
<reference evidence="2" key="1">
    <citation type="submission" date="2016-07" db="EMBL/GenBank/DDBJ databases">
        <title>Nontailed viruses are major unrecognized killers of bacteria in the ocean.</title>
        <authorList>
            <person name="Kauffman K."/>
            <person name="Hussain F."/>
            <person name="Yang J."/>
            <person name="Arevalo P."/>
            <person name="Brown J."/>
            <person name="Cutler M."/>
            <person name="Kelly L."/>
            <person name="Polz M.F."/>
        </authorList>
    </citation>
    <scope>NUCLEOTIDE SEQUENCE [LARGE SCALE GENOMIC DNA]</scope>
    <source>
        <strain evidence="2">10N.261.48.B5</strain>
    </source>
</reference>
<protein>
    <submittedName>
        <fullName evidence="1">Uncharacterized protein</fullName>
    </submittedName>
</protein>
<name>A0A2N7JIT3_VIBSP</name>